<name>A0A5C3DQY5_9BASI</name>
<dbReference type="OrthoDB" id="46988at2759"/>
<dbReference type="GO" id="GO:0030148">
    <property type="term" value="P:sphingolipid biosynthetic process"/>
    <property type="evidence" value="ECO:0007669"/>
    <property type="project" value="TreeGrafter"/>
</dbReference>
<evidence type="ECO:0000256" key="2">
    <source>
        <dbReference type="ARBA" id="ARBA00005194"/>
    </source>
</evidence>
<reference evidence="16 17" key="1">
    <citation type="submission" date="2018-03" db="EMBL/GenBank/DDBJ databases">
        <authorList>
            <person name="Guldener U."/>
        </authorList>
    </citation>
    <scope>NUCLEOTIDE SEQUENCE [LARGE SCALE GENOMIC DNA]</scope>
    <source>
        <strain evidence="16 17">NBRC100155</strain>
    </source>
</reference>
<evidence type="ECO:0000256" key="4">
    <source>
        <dbReference type="ARBA" id="ARBA00013122"/>
    </source>
</evidence>
<dbReference type="InterPro" id="IPR007482">
    <property type="entry name" value="Tyr_Pase-like_PTPLA"/>
</dbReference>
<comment type="caution">
    <text evidence="14">Lacks conserved residue(s) required for the propagation of feature annotation.</text>
</comment>
<keyword evidence="17" id="KW-1185">Reference proteome</keyword>
<feature type="transmembrane region" description="Helical" evidence="14">
    <location>
        <begin position="111"/>
        <end position="132"/>
    </location>
</feature>
<evidence type="ECO:0000256" key="15">
    <source>
        <dbReference type="SAM" id="MobiDB-lite"/>
    </source>
</evidence>
<evidence type="ECO:0000256" key="7">
    <source>
        <dbReference type="ARBA" id="ARBA00022832"/>
    </source>
</evidence>
<evidence type="ECO:0000256" key="10">
    <source>
        <dbReference type="ARBA" id="ARBA00023136"/>
    </source>
</evidence>
<feature type="transmembrane region" description="Helical" evidence="14">
    <location>
        <begin position="34"/>
        <end position="55"/>
    </location>
</feature>
<comment type="function">
    <text evidence="14">Catalyzes the third of the four reactions of the long-chain fatty acids elongation cycle. This endoplasmic reticulum-bound enzymatic process, allows the addition of two carbons to the chain of long- and very long-chain fatty acids/VLCFAs per cycle. This enzyme catalyzes the dehydration of the 3-hydroxyacyl-CoA intermediate into trans-2,3-enoyl-CoA, within each cycle of fatty acid elongation. Thereby, it participates to the production of VLCFAs of different chain lengths that are involved in multiple biological processes as precursors of membrane lipids and lipid mediators.</text>
</comment>
<evidence type="ECO:0000256" key="8">
    <source>
        <dbReference type="ARBA" id="ARBA00022989"/>
    </source>
</evidence>
<keyword evidence="14" id="KW-0256">Endoplasmic reticulum</keyword>
<feature type="compositionally biased region" description="Low complexity" evidence="15">
    <location>
        <begin position="1"/>
        <end position="18"/>
    </location>
</feature>
<dbReference type="GO" id="GO:0005789">
    <property type="term" value="C:endoplasmic reticulum membrane"/>
    <property type="evidence" value="ECO:0007669"/>
    <property type="project" value="UniProtKB-SubCell"/>
</dbReference>
<evidence type="ECO:0000313" key="17">
    <source>
        <dbReference type="Proteomes" id="UP000324022"/>
    </source>
</evidence>
<dbReference type="Pfam" id="PF04387">
    <property type="entry name" value="PTPLA"/>
    <property type="match status" value="1"/>
</dbReference>
<keyword evidence="11 14" id="KW-0275">Fatty acid biosynthesis</keyword>
<dbReference type="Proteomes" id="UP000324022">
    <property type="component" value="Unassembled WGS sequence"/>
</dbReference>
<feature type="transmembrane region" description="Helical" evidence="14">
    <location>
        <begin position="207"/>
        <end position="226"/>
    </location>
</feature>
<evidence type="ECO:0000256" key="1">
    <source>
        <dbReference type="ARBA" id="ARBA00004141"/>
    </source>
</evidence>
<dbReference type="PANTHER" id="PTHR11035">
    <property type="entry name" value="VERY-LONG-CHAIN (3R)-3-HYDROXYACYL-COA DEHYDRATASE"/>
    <property type="match status" value="1"/>
</dbReference>
<keyword evidence="5 14" id="KW-0444">Lipid biosynthesis</keyword>
<keyword evidence="12 14" id="KW-0456">Lyase</keyword>
<feature type="region of interest" description="Disordered" evidence="15">
    <location>
        <begin position="1"/>
        <end position="26"/>
    </location>
</feature>
<keyword evidence="7 14" id="KW-0276">Fatty acid metabolism</keyword>
<dbReference type="EC" id="4.2.1.134" evidence="4 14"/>
<dbReference type="UniPathway" id="UPA00094"/>
<evidence type="ECO:0000256" key="13">
    <source>
        <dbReference type="ARBA" id="ARBA00036671"/>
    </source>
</evidence>
<keyword evidence="10 14" id="KW-0472">Membrane</keyword>
<organism evidence="16 17">
    <name type="scientific">Ustilago trichophora</name>
    <dbReference type="NCBI Taxonomy" id="86804"/>
    <lineage>
        <taxon>Eukaryota</taxon>
        <taxon>Fungi</taxon>
        <taxon>Dikarya</taxon>
        <taxon>Basidiomycota</taxon>
        <taxon>Ustilaginomycotina</taxon>
        <taxon>Ustilaginomycetes</taxon>
        <taxon>Ustilaginales</taxon>
        <taxon>Ustilaginaceae</taxon>
        <taxon>Ustilago</taxon>
    </lineage>
</organism>
<dbReference type="AlphaFoldDB" id="A0A5C3DQY5"/>
<evidence type="ECO:0000256" key="9">
    <source>
        <dbReference type="ARBA" id="ARBA00023098"/>
    </source>
</evidence>
<feature type="transmembrane region" description="Helical" evidence="14">
    <location>
        <begin position="242"/>
        <end position="263"/>
    </location>
</feature>
<comment type="subcellular location">
    <subcellularLocation>
        <location evidence="14">Endoplasmic reticulum membrane</location>
        <topology evidence="14">Multi-pass membrane protein</topology>
    </subcellularLocation>
    <subcellularLocation>
        <location evidence="1">Membrane</location>
        <topology evidence="1">Multi-pass membrane protein</topology>
    </subcellularLocation>
</comment>
<evidence type="ECO:0000256" key="12">
    <source>
        <dbReference type="ARBA" id="ARBA00023239"/>
    </source>
</evidence>
<keyword evidence="9 14" id="KW-0443">Lipid metabolism</keyword>
<proteinExistence type="inferred from homology"/>
<dbReference type="EMBL" id="OOIN01000002">
    <property type="protein sequence ID" value="SPO20572.1"/>
    <property type="molecule type" value="Genomic_DNA"/>
</dbReference>
<keyword evidence="6 14" id="KW-0812">Transmembrane</keyword>
<protein>
    <recommendedName>
        <fullName evidence="4 14">Very-long-chain (3R)-3-hydroxyacyl-CoA dehydratase</fullName>
        <ecNumber evidence="4 14">4.2.1.134</ecNumber>
    </recommendedName>
</protein>
<evidence type="ECO:0000256" key="6">
    <source>
        <dbReference type="ARBA" id="ARBA00022692"/>
    </source>
</evidence>
<dbReference type="PANTHER" id="PTHR11035:SF3">
    <property type="entry name" value="VERY-LONG-CHAIN (3R)-3-HYDROXYACYL-COA DEHYDRATASE"/>
    <property type="match status" value="1"/>
</dbReference>
<dbReference type="GO" id="GO:0042761">
    <property type="term" value="P:very long-chain fatty acid biosynthetic process"/>
    <property type="evidence" value="ECO:0007669"/>
    <property type="project" value="TreeGrafter"/>
</dbReference>
<dbReference type="GO" id="GO:0102158">
    <property type="term" value="F:very-long-chain (3R)-3-hydroxyacyl-CoA dehydratase activity"/>
    <property type="evidence" value="ECO:0007669"/>
    <property type="project" value="UniProtKB-EC"/>
</dbReference>
<evidence type="ECO:0000256" key="14">
    <source>
        <dbReference type="RuleBase" id="RU363109"/>
    </source>
</evidence>
<accession>A0A5C3DQY5</accession>
<evidence type="ECO:0000313" key="16">
    <source>
        <dbReference type="EMBL" id="SPO20572.1"/>
    </source>
</evidence>
<evidence type="ECO:0000256" key="5">
    <source>
        <dbReference type="ARBA" id="ARBA00022516"/>
    </source>
</evidence>
<sequence length="290" mass="32256">MPPKASKSNKASATAKPAKPAKPAKRGPPAPIKYYLVFFNFLSFFGWVIVLSTLVKHLAMGPQPFSSPVKFAAEILARFRLVKIGIVKSYSHLFPEPVAQLLERASNSHTFVGSVVALVQSLAILEVVHAAIGWVRSPVATTAIQVASRLFMVWGVTERYSQAWSSPFYASMVLAWAITECIRYPFYANQLLGADGSGLLWARYTTFYILYPVGAISEAMCILATLPKSNPLTNPGAWDTRAYIFAGLFVIWWPGLYVMYTYMMKQRRKTIGKGFWGDKLVSEIAAKKRQ</sequence>
<comment type="catalytic activity">
    <reaction evidence="13 14">
        <text>a very-long-chain (3R)-3-hydroxyacyl-CoA = a very-long-chain (2E)-enoyl-CoA + H2O</text>
        <dbReference type="Rhea" id="RHEA:45812"/>
        <dbReference type="ChEBI" id="CHEBI:15377"/>
        <dbReference type="ChEBI" id="CHEBI:83728"/>
        <dbReference type="ChEBI" id="CHEBI:85440"/>
        <dbReference type="EC" id="4.2.1.134"/>
    </reaction>
</comment>
<evidence type="ECO:0000256" key="3">
    <source>
        <dbReference type="ARBA" id="ARBA00007811"/>
    </source>
</evidence>
<comment type="pathway">
    <text evidence="2 14">Lipid metabolism; fatty acid biosynthesis.</text>
</comment>
<gene>
    <name evidence="16" type="ORF">UTRI_00048</name>
</gene>
<keyword evidence="8 14" id="KW-1133">Transmembrane helix</keyword>
<evidence type="ECO:0000256" key="11">
    <source>
        <dbReference type="ARBA" id="ARBA00023160"/>
    </source>
</evidence>
<comment type="similarity">
    <text evidence="3 14">Belongs to the very long-chain fatty acids dehydratase HACD family.</text>
</comment>
<dbReference type="GO" id="GO:0030497">
    <property type="term" value="P:fatty acid elongation"/>
    <property type="evidence" value="ECO:0007669"/>
    <property type="project" value="TreeGrafter"/>
</dbReference>